<dbReference type="AlphaFoldDB" id="A0A1M7FK81"/>
<dbReference type="Proteomes" id="UP000183974">
    <property type="component" value="Unassembled WGS sequence"/>
</dbReference>
<proteinExistence type="predicted"/>
<accession>A0A1M7FK81</accession>
<evidence type="ECO:0000313" key="1">
    <source>
        <dbReference type="EMBL" id="SHM04416.1"/>
    </source>
</evidence>
<name>A0A1M7FK81_9RHOB</name>
<sequence length="96" mass="10471">MATNCRSTLGRRRVARSPMADFDRLPPAARRWLAAAVLPWSARSVARVWHKALHESGGDENAALAYLDRVEQARLARETARIWGPPAPVSAGRAGA</sequence>
<dbReference type="InterPro" id="IPR045386">
    <property type="entry name" value="DUF6525"/>
</dbReference>
<dbReference type="EMBL" id="FRBR01000009">
    <property type="protein sequence ID" value="SHM04416.1"/>
    <property type="molecule type" value="Genomic_DNA"/>
</dbReference>
<reference evidence="1 2" key="1">
    <citation type="submission" date="2016-11" db="EMBL/GenBank/DDBJ databases">
        <authorList>
            <person name="Jaros S."/>
            <person name="Januszkiewicz K."/>
            <person name="Wedrychowicz H."/>
        </authorList>
    </citation>
    <scope>NUCLEOTIDE SEQUENCE [LARGE SCALE GENOMIC DNA]</scope>
    <source>
        <strain evidence="1 2">DSM 29589</strain>
    </source>
</reference>
<evidence type="ECO:0000313" key="2">
    <source>
        <dbReference type="Proteomes" id="UP000183974"/>
    </source>
</evidence>
<gene>
    <name evidence="1" type="ORF">SAMN05444398_10923</name>
</gene>
<dbReference type="OrthoDB" id="7658988at2"/>
<dbReference type="STRING" id="337701.SAMN05444398_10923"/>
<keyword evidence="2" id="KW-1185">Reference proteome</keyword>
<dbReference type="RefSeq" id="WP_073035497.1">
    <property type="nucleotide sequence ID" value="NZ_BMLR01000010.1"/>
</dbReference>
<protein>
    <submittedName>
        <fullName evidence="1">Uncharacterized protein</fullName>
    </submittedName>
</protein>
<dbReference type="Pfam" id="PF20135">
    <property type="entry name" value="DUF6525"/>
    <property type="match status" value="1"/>
</dbReference>
<organism evidence="1 2">
    <name type="scientific">Roseovarius pacificus</name>
    <dbReference type="NCBI Taxonomy" id="337701"/>
    <lineage>
        <taxon>Bacteria</taxon>
        <taxon>Pseudomonadati</taxon>
        <taxon>Pseudomonadota</taxon>
        <taxon>Alphaproteobacteria</taxon>
        <taxon>Rhodobacterales</taxon>
        <taxon>Roseobacteraceae</taxon>
        <taxon>Roseovarius</taxon>
    </lineage>
</organism>